<organism evidence="2 3">
    <name type="scientific">Muricoccus vinaceus</name>
    <dbReference type="NCBI Taxonomy" id="424704"/>
    <lineage>
        <taxon>Bacteria</taxon>
        <taxon>Pseudomonadati</taxon>
        <taxon>Pseudomonadota</taxon>
        <taxon>Alphaproteobacteria</taxon>
        <taxon>Acetobacterales</taxon>
        <taxon>Roseomonadaceae</taxon>
        <taxon>Muricoccus</taxon>
    </lineage>
</organism>
<accession>A0ABV6INW1</accession>
<feature type="domain" description="DUF4145" evidence="1">
    <location>
        <begin position="82"/>
        <end position="169"/>
    </location>
</feature>
<dbReference type="EMBL" id="JBHLVZ010000003">
    <property type="protein sequence ID" value="MFC0385136.1"/>
    <property type="molecule type" value="Genomic_DNA"/>
</dbReference>
<evidence type="ECO:0000259" key="1">
    <source>
        <dbReference type="Pfam" id="PF13643"/>
    </source>
</evidence>
<keyword evidence="3" id="KW-1185">Reference proteome</keyword>
<dbReference type="RefSeq" id="WP_377049292.1">
    <property type="nucleotide sequence ID" value="NZ_JBHLVZ010000003.1"/>
</dbReference>
<reference evidence="2 3" key="1">
    <citation type="submission" date="2024-09" db="EMBL/GenBank/DDBJ databases">
        <authorList>
            <person name="Sun Q."/>
            <person name="Mori K."/>
        </authorList>
    </citation>
    <scope>NUCLEOTIDE SEQUENCE [LARGE SCALE GENOMIC DNA]</scope>
    <source>
        <strain evidence="2 3">CCM 7468</strain>
    </source>
</reference>
<dbReference type="Proteomes" id="UP001589789">
    <property type="component" value="Unassembled WGS sequence"/>
</dbReference>
<name>A0ABV6INW1_9PROT</name>
<protein>
    <submittedName>
        <fullName evidence="2">DUF4145 domain-containing protein</fullName>
    </submittedName>
</protein>
<comment type="caution">
    <text evidence="2">The sequence shown here is derived from an EMBL/GenBank/DDBJ whole genome shotgun (WGS) entry which is preliminary data.</text>
</comment>
<evidence type="ECO:0000313" key="3">
    <source>
        <dbReference type="Proteomes" id="UP001589789"/>
    </source>
</evidence>
<dbReference type="InterPro" id="IPR025285">
    <property type="entry name" value="DUF4145"/>
</dbReference>
<gene>
    <name evidence="2" type="ORF">ACFFIC_06160</name>
</gene>
<sequence>MWGRTDWYILQCKECDYVFAQTDDTWSEAYSHHDEDGQEHYELEHMYDYWPALSKRDKPEWIGDNSISGVKDVDALHTAMMELYGALNSNLPMLSAIGIRTCFDVASELLEVDPALTFVEKLDALMEAKHIREVDRKRLEVAVEAGNASAHRGWKPTANDLATTMTILEHFIFDAFVQPNRRKKLDEDALKMKGTVPPKPFRRKK</sequence>
<evidence type="ECO:0000313" key="2">
    <source>
        <dbReference type="EMBL" id="MFC0385136.1"/>
    </source>
</evidence>
<dbReference type="Pfam" id="PF13643">
    <property type="entry name" value="DUF4145"/>
    <property type="match status" value="1"/>
</dbReference>
<proteinExistence type="predicted"/>